<dbReference type="PANTHER" id="PTHR30329:SF21">
    <property type="entry name" value="LIPOPROTEIN YIAD-RELATED"/>
    <property type="match status" value="1"/>
</dbReference>
<dbReference type="PROSITE" id="PS51123">
    <property type="entry name" value="OMPA_2"/>
    <property type="match status" value="1"/>
</dbReference>
<keyword evidence="4 9" id="KW-0812">Transmembrane</keyword>
<evidence type="ECO:0000256" key="5">
    <source>
        <dbReference type="ARBA" id="ARBA00022989"/>
    </source>
</evidence>
<protein>
    <submittedName>
        <fullName evidence="12">Motility protein MotB</fullName>
    </submittedName>
</protein>
<gene>
    <name evidence="12" type="primary">motB</name>
    <name evidence="12" type="ORF">D6J04_05320</name>
    <name evidence="11" type="ORF">DB745_04125</name>
    <name evidence="13" type="ORF">DIZ81_05725</name>
</gene>
<dbReference type="Proteomes" id="UP000306421">
    <property type="component" value="Unassembled WGS sequence"/>
</dbReference>
<proteinExistence type="inferred from homology"/>
<dbReference type="GeneID" id="48946802"/>
<evidence type="ECO:0000313" key="14">
    <source>
        <dbReference type="Proteomes" id="UP000251035"/>
    </source>
</evidence>
<dbReference type="EMBL" id="QFGG01000004">
    <property type="protein sequence ID" value="TID43911.1"/>
    <property type="molecule type" value="Genomic_DNA"/>
</dbReference>
<comment type="caution">
    <text evidence="12">The sequence shown here is derived from an EMBL/GenBank/DDBJ whole genome shotgun (WGS) entry which is preliminary data.</text>
</comment>
<feature type="region of interest" description="Disordered" evidence="8">
    <location>
        <begin position="298"/>
        <end position="337"/>
    </location>
</feature>
<dbReference type="AlphaFoldDB" id="A0A3A5L599"/>
<evidence type="ECO:0000256" key="9">
    <source>
        <dbReference type="SAM" id="Phobius"/>
    </source>
</evidence>
<evidence type="ECO:0000313" key="15">
    <source>
        <dbReference type="Proteomes" id="UP000270757"/>
    </source>
</evidence>
<dbReference type="InterPro" id="IPR050330">
    <property type="entry name" value="Bact_OuterMem_StrucFunc"/>
</dbReference>
<dbReference type="Proteomes" id="UP000251035">
    <property type="component" value="Unassembled WGS sequence"/>
</dbReference>
<evidence type="ECO:0000256" key="3">
    <source>
        <dbReference type="ARBA" id="ARBA00022475"/>
    </source>
</evidence>
<evidence type="ECO:0000256" key="1">
    <source>
        <dbReference type="ARBA" id="ARBA00004162"/>
    </source>
</evidence>
<keyword evidence="5 9" id="KW-1133">Transmembrane helix</keyword>
<dbReference type="RefSeq" id="WP_108292202.1">
    <property type="nucleotide sequence ID" value="NZ_CAAAIR010000005.1"/>
</dbReference>
<dbReference type="SUPFAM" id="SSF103088">
    <property type="entry name" value="OmpA-like"/>
    <property type="match status" value="1"/>
</dbReference>
<dbReference type="Pfam" id="PF13677">
    <property type="entry name" value="MotB_plug"/>
    <property type="match status" value="1"/>
</dbReference>
<dbReference type="PANTHER" id="PTHR30329">
    <property type="entry name" value="STATOR ELEMENT OF FLAGELLAR MOTOR COMPLEX"/>
    <property type="match status" value="1"/>
</dbReference>
<evidence type="ECO:0000256" key="4">
    <source>
        <dbReference type="ARBA" id="ARBA00022692"/>
    </source>
</evidence>
<keyword evidence="6 7" id="KW-0472">Membrane</keyword>
<dbReference type="InterPro" id="IPR025713">
    <property type="entry name" value="MotB-like_N_dom"/>
</dbReference>
<reference evidence="11 14" key="1">
    <citation type="submission" date="2018-04" db="EMBL/GenBank/DDBJ databases">
        <title>Whole genome sequence comparison of clinical and drinking water Legionella pneumophila isolates associated with the Flint Water Crisis.</title>
        <authorList>
            <person name="Garner E."/>
            <person name="Brown C."/>
            <person name="Schwake O."/>
            <person name="Coil D."/>
            <person name="Jospin G."/>
            <person name="Eisen J."/>
            <person name="Edwards M."/>
            <person name="Pruden A."/>
        </authorList>
    </citation>
    <scope>NUCLEOTIDE SEQUENCE [LARGE SCALE GENOMIC DNA]</scope>
    <source>
        <strain evidence="11 14">Genessee03</strain>
    </source>
</reference>
<keyword evidence="14" id="KW-1185">Reference proteome</keyword>
<evidence type="ECO:0000313" key="13">
    <source>
        <dbReference type="EMBL" id="TID43911.1"/>
    </source>
</evidence>
<evidence type="ECO:0000256" key="7">
    <source>
        <dbReference type="PROSITE-ProRule" id="PRU00473"/>
    </source>
</evidence>
<evidence type="ECO:0000313" key="11">
    <source>
        <dbReference type="EMBL" id="PUT48622.1"/>
    </source>
</evidence>
<keyword evidence="3" id="KW-1003">Cell membrane</keyword>
<evidence type="ECO:0000256" key="8">
    <source>
        <dbReference type="SAM" id="MobiDB-lite"/>
    </source>
</evidence>
<dbReference type="GO" id="GO:0005886">
    <property type="term" value="C:plasma membrane"/>
    <property type="evidence" value="ECO:0007669"/>
    <property type="project" value="UniProtKB-SubCell"/>
</dbReference>
<dbReference type="InterPro" id="IPR036737">
    <property type="entry name" value="OmpA-like_sf"/>
</dbReference>
<dbReference type="EMBL" id="QZWB01000004">
    <property type="protein sequence ID" value="RJT47988.1"/>
    <property type="molecule type" value="Genomic_DNA"/>
</dbReference>
<feature type="region of interest" description="Disordered" evidence="8">
    <location>
        <begin position="89"/>
        <end position="127"/>
    </location>
</feature>
<evidence type="ECO:0000259" key="10">
    <source>
        <dbReference type="PROSITE" id="PS51123"/>
    </source>
</evidence>
<dbReference type="OrthoDB" id="9809186at2"/>
<comment type="similarity">
    <text evidence="2">Belongs to the MotB family.</text>
</comment>
<sequence length="337" mass="37242">MDGNDSKDKDKDAHPPIIRKIKKHGHGHHGGSWKIAYADFVTAMMAFFLLMWLLASLNKAQKEGLSEYFKQPLKIALLGGDSMGSRDISVQGGGQNIEKKDGQVSASNQPINEKKESAKIKDPGSQAEEMKQLEKLKSDIMLAMAKDPALADLKDQLLMDVVSEGLRIQLIDNKNRPMFDMGSDKMDPQMQQILIKIAKLLNKMPNKVSIQGHTDGHPYQNPEDLELTNWELSTLRANTARRALIKAGMKEDKVLEVTGFASTVLLDKTDPFNPNNRRISIIVMKKEAEEQLLKNVAPKATDKKISLPDALPAKTQVTPVPTTTPTPAPKPTPAKTP</sequence>
<name>A0A3A5L599_9GAMM</name>
<comment type="subcellular location">
    <subcellularLocation>
        <location evidence="1">Cell membrane</location>
        <topology evidence="1">Single-pass membrane protein</topology>
    </subcellularLocation>
</comment>
<dbReference type="Gene3D" id="3.30.1330.60">
    <property type="entry name" value="OmpA-like domain"/>
    <property type="match status" value="1"/>
</dbReference>
<accession>A0A3A5L599</accession>
<dbReference type="Pfam" id="PF00691">
    <property type="entry name" value="OmpA"/>
    <property type="match status" value="1"/>
</dbReference>
<feature type="compositionally biased region" description="Basic and acidic residues" evidence="8">
    <location>
        <begin position="112"/>
        <end position="127"/>
    </location>
</feature>
<reference evidence="12 15" key="3">
    <citation type="submission" date="2018-09" db="EMBL/GenBank/DDBJ databases">
        <title>Draft genome sequences of Legionella taurinensis isolated from water samples.</title>
        <authorList>
            <person name="Chakeri A."/>
            <person name="Allerberger F."/>
            <person name="Kundi M."/>
            <person name="Ruppitsch W."/>
            <person name="Schmid D."/>
        </authorList>
    </citation>
    <scope>NUCLEOTIDE SEQUENCE [LARGE SCALE GENOMIC DNA]</scope>
    <source>
        <strain evidence="12 15">4570-18-6</strain>
    </source>
</reference>
<feature type="compositionally biased region" description="Low complexity" evidence="8">
    <location>
        <begin position="312"/>
        <end position="321"/>
    </location>
</feature>
<feature type="transmembrane region" description="Helical" evidence="9">
    <location>
        <begin position="35"/>
        <end position="55"/>
    </location>
</feature>
<dbReference type="InterPro" id="IPR006665">
    <property type="entry name" value="OmpA-like"/>
</dbReference>
<reference evidence="13 16" key="2">
    <citation type="submission" date="2018-04" db="EMBL/GenBank/DDBJ databases">
        <title>Whole genome sequence comparison of clinical and drinking water Legionella pneumophila isolates.</title>
        <authorList>
            <person name="Garner E."/>
        </authorList>
    </citation>
    <scope>NUCLEOTIDE SEQUENCE [LARGE SCALE GENOMIC DNA]</scope>
    <source>
        <strain evidence="13 16">WH02</strain>
    </source>
</reference>
<dbReference type="Proteomes" id="UP000270757">
    <property type="component" value="Unassembled WGS sequence"/>
</dbReference>
<evidence type="ECO:0000256" key="2">
    <source>
        <dbReference type="ARBA" id="ARBA00008914"/>
    </source>
</evidence>
<evidence type="ECO:0000313" key="16">
    <source>
        <dbReference type="Proteomes" id="UP000306421"/>
    </source>
</evidence>
<feature type="domain" description="OmpA-like" evidence="10">
    <location>
        <begin position="166"/>
        <end position="287"/>
    </location>
</feature>
<dbReference type="EMBL" id="QCXM01000003">
    <property type="protein sequence ID" value="PUT48622.1"/>
    <property type="molecule type" value="Genomic_DNA"/>
</dbReference>
<dbReference type="NCBIfam" id="NF006548">
    <property type="entry name" value="PRK09041.1"/>
    <property type="match status" value="1"/>
</dbReference>
<organism evidence="12 15">
    <name type="scientific">Legionella taurinensis</name>
    <dbReference type="NCBI Taxonomy" id="70611"/>
    <lineage>
        <taxon>Bacteria</taxon>
        <taxon>Pseudomonadati</taxon>
        <taxon>Pseudomonadota</taxon>
        <taxon>Gammaproteobacteria</taxon>
        <taxon>Legionellales</taxon>
        <taxon>Legionellaceae</taxon>
        <taxon>Legionella</taxon>
    </lineage>
</organism>
<feature type="compositionally biased region" description="Pro residues" evidence="8">
    <location>
        <begin position="322"/>
        <end position="337"/>
    </location>
</feature>
<evidence type="ECO:0000313" key="12">
    <source>
        <dbReference type="EMBL" id="RJT47988.1"/>
    </source>
</evidence>
<evidence type="ECO:0000256" key="6">
    <source>
        <dbReference type="ARBA" id="ARBA00023136"/>
    </source>
</evidence>
<dbReference type="CDD" id="cd07185">
    <property type="entry name" value="OmpA_C-like"/>
    <property type="match status" value="1"/>
</dbReference>